<organism evidence="2 3">
    <name type="scientific">Helicobacter jaachi</name>
    <dbReference type="NCBI Taxonomy" id="1677920"/>
    <lineage>
        <taxon>Bacteria</taxon>
        <taxon>Pseudomonadati</taxon>
        <taxon>Campylobacterota</taxon>
        <taxon>Epsilonproteobacteria</taxon>
        <taxon>Campylobacterales</taxon>
        <taxon>Helicobacteraceae</taxon>
        <taxon>Helicobacter</taxon>
    </lineage>
</organism>
<evidence type="ECO:0000313" key="2">
    <source>
        <dbReference type="EMBL" id="TLD97213.1"/>
    </source>
</evidence>
<keyword evidence="3" id="KW-1185">Reference proteome</keyword>
<dbReference type="RefSeq" id="WP_069723495.1">
    <property type="nucleotide sequence ID" value="NZ_JRPR02000001.1"/>
</dbReference>
<dbReference type="AlphaFoldDB" id="A0A4U8TBQ1"/>
<feature type="compositionally biased region" description="Basic and acidic residues" evidence="1">
    <location>
        <begin position="162"/>
        <end position="173"/>
    </location>
</feature>
<evidence type="ECO:0000313" key="3">
    <source>
        <dbReference type="Proteomes" id="UP000029733"/>
    </source>
</evidence>
<sequence>MQQAKFVFIAFFTLLSLTITLHSSIVTYIEQQYHNFTESHSLFARTLGDVYQASFLKPYAIFALSDEVMRDLEQQRARIFTFNNAFDSAPLPLDDEDIESTLTNNLPDSKTPTIPAIAQAPQTMPEPTIPQPTIVESTTESKPLNPTDSNATESSAAQSPRIESKPIESKDTPEPANAQKPAEKSPENPPQKPIEESYTPLRAINNPRISIMEGSSVLLIGDSMMQGVAPYILKGFKKLNLTGINLSKHSTGLTYKHYFDWEAATKDAFMNNPQIALVVVLLGANDPWTMKKHIAFKSARWEEIYTQRISEIIAVAKAHNARVVWYEVPSVREKSLNDKILYLNSLYEHTLKNNGEYFLQTNGIITQGGKYSAFIKNAKNKSVQVRIDDGVHFTARGYQIMANIFLNALVIEPASTDSAPIDSMNTESKSVDSINTESAIESTQGTAIQSRAQGKMQGKDYALMRFALNRAE</sequence>
<dbReference type="Proteomes" id="UP000029733">
    <property type="component" value="Unassembled WGS sequence"/>
</dbReference>
<dbReference type="EMBL" id="JRPR02000001">
    <property type="protein sequence ID" value="TLD97213.1"/>
    <property type="molecule type" value="Genomic_DNA"/>
</dbReference>
<evidence type="ECO:0000256" key="1">
    <source>
        <dbReference type="SAM" id="MobiDB-lite"/>
    </source>
</evidence>
<gene>
    <name evidence="2" type="ORF">LS71_000150</name>
</gene>
<dbReference type="PANTHER" id="PTHR30383">
    <property type="entry name" value="THIOESTERASE 1/PROTEASE 1/LYSOPHOSPHOLIPASE L1"/>
    <property type="match status" value="1"/>
</dbReference>
<dbReference type="Gene3D" id="3.40.50.1110">
    <property type="entry name" value="SGNH hydrolase"/>
    <property type="match status" value="1"/>
</dbReference>
<proteinExistence type="predicted"/>
<dbReference type="PANTHER" id="PTHR30383:SF24">
    <property type="entry name" value="THIOESTERASE 1_PROTEASE 1_LYSOPHOSPHOLIPASE L1"/>
    <property type="match status" value="1"/>
</dbReference>
<accession>A0A4U8TBQ1</accession>
<dbReference type="InterPro" id="IPR007407">
    <property type="entry name" value="DUF459"/>
</dbReference>
<name>A0A4U8TBQ1_9HELI</name>
<dbReference type="OrthoDB" id="445620at2"/>
<dbReference type="InterPro" id="IPR051532">
    <property type="entry name" value="Ester_Hydrolysis_Enzymes"/>
</dbReference>
<dbReference type="InterPro" id="IPR036514">
    <property type="entry name" value="SGNH_hydro_sf"/>
</dbReference>
<reference evidence="2 3" key="1">
    <citation type="journal article" date="2014" name="Genome Announc.">
        <title>Draft genome sequences of eight enterohepatic helicobacter species isolated from both laboratory and wild rodents.</title>
        <authorList>
            <person name="Sheh A."/>
            <person name="Shen Z."/>
            <person name="Fox J.G."/>
        </authorList>
    </citation>
    <scope>NUCLEOTIDE SEQUENCE [LARGE SCALE GENOMIC DNA]</scope>
    <source>
        <strain evidence="2 3">MIT 09-6949</strain>
    </source>
</reference>
<comment type="caution">
    <text evidence="2">The sequence shown here is derived from an EMBL/GenBank/DDBJ whole genome shotgun (WGS) entry which is preliminary data.</text>
</comment>
<dbReference type="Pfam" id="PF04311">
    <property type="entry name" value="DUF459"/>
    <property type="match status" value="1"/>
</dbReference>
<feature type="region of interest" description="Disordered" evidence="1">
    <location>
        <begin position="138"/>
        <end position="201"/>
    </location>
</feature>
<dbReference type="CDD" id="cd01829">
    <property type="entry name" value="SGNH_hydrolase_peri2"/>
    <property type="match status" value="1"/>
</dbReference>
<dbReference type="SUPFAM" id="SSF52266">
    <property type="entry name" value="SGNH hydrolase"/>
    <property type="match status" value="1"/>
</dbReference>
<protein>
    <submittedName>
        <fullName evidence="2">DUF459 domain-containing protein</fullName>
    </submittedName>
</protein>
<feature type="compositionally biased region" description="Polar residues" evidence="1">
    <location>
        <begin position="138"/>
        <end position="158"/>
    </location>
</feature>
<dbReference type="GO" id="GO:0004622">
    <property type="term" value="F:phosphatidylcholine lysophospholipase activity"/>
    <property type="evidence" value="ECO:0007669"/>
    <property type="project" value="TreeGrafter"/>
</dbReference>